<accession>A0A1G7XM91</accession>
<dbReference type="OrthoDB" id="2381657at2"/>
<feature type="transmembrane region" description="Helical" evidence="1">
    <location>
        <begin position="42"/>
        <end position="61"/>
    </location>
</feature>
<dbReference type="STRING" id="1121419.SAMN05443529_10732"/>
<evidence type="ECO:0000256" key="1">
    <source>
        <dbReference type="SAM" id="Phobius"/>
    </source>
</evidence>
<evidence type="ECO:0000313" key="3">
    <source>
        <dbReference type="Proteomes" id="UP000198656"/>
    </source>
</evidence>
<dbReference type="AlphaFoldDB" id="A0A1G7XM91"/>
<dbReference type="NCBIfam" id="TIGR04086">
    <property type="entry name" value="TIGR04086_membr"/>
    <property type="match status" value="1"/>
</dbReference>
<keyword evidence="1" id="KW-0472">Membrane</keyword>
<proteinExistence type="predicted"/>
<sequence>MSKSFQISLVLKGILIASILAMVFSLVFGILLSFTSLPESNLIINIIFGASVFISAFITAYQAGTRGLYYGISVGVGFILLVLIISSVFWSDTPVWLKIAEKAIVALLTGGIGGIIGVLFPQS</sequence>
<dbReference type="InterPro" id="IPR023804">
    <property type="entry name" value="DUF3792_TM"/>
</dbReference>
<keyword evidence="1" id="KW-0812">Transmembrane</keyword>
<dbReference type="EMBL" id="FNCP01000007">
    <property type="protein sequence ID" value="SDG85163.1"/>
    <property type="molecule type" value="Genomic_DNA"/>
</dbReference>
<keyword evidence="1" id="KW-1133">Transmembrane helix</keyword>
<keyword evidence="3" id="KW-1185">Reference proteome</keyword>
<feature type="transmembrane region" description="Helical" evidence="1">
    <location>
        <begin position="9"/>
        <end position="36"/>
    </location>
</feature>
<feature type="transmembrane region" description="Helical" evidence="1">
    <location>
        <begin position="68"/>
        <end position="91"/>
    </location>
</feature>
<protein>
    <submittedName>
        <fullName evidence="2">Putative membrane protein, TIGR04086 family</fullName>
    </submittedName>
</protein>
<organism evidence="2 3">
    <name type="scientific">Desulfosporosinus hippei DSM 8344</name>
    <dbReference type="NCBI Taxonomy" id="1121419"/>
    <lineage>
        <taxon>Bacteria</taxon>
        <taxon>Bacillati</taxon>
        <taxon>Bacillota</taxon>
        <taxon>Clostridia</taxon>
        <taxon>Eubacteriales</taxon>
        <taxon>Desulfitobacteriaceae</taxon>
        <taxon>Desulfosporosinus</taxon>
    </lineage>
</organism>
<dbReference type="Pfam" id="PF12670">
    <property type="entry name" value="DUF3792"/>
    <property type="match status" value="1"/>
</dbReference>
<reference evidence="3" key="1">
    <citation type="submission" date="2016-10" db="EMBL/GenBank/DDBJ databases">
        <authorList>
            <person name="Varghese N."/>
            <person name="Submissions S."/>
        </authorList>
    </citation>
    <scope>NUCLEOTIDE SEQUENCE [LARGE SCALE GENOMIC DNA]</scope>
    <source>
        <strain evidence="3">DSM 8344</strain>
    </source>
</reference>
<gene>
    <name evidence="2" type="ORF">SAMN05443529_10732</name>
</gene>
<evidence type="ECO:0000313" key="2">
    <source>
        <dbReference type="EMBL" id="SDG85163.1"/>
    </source>
</evidence>
<name>A0A1G7XM91_9FIRM</name>
<feature type="transmembrane region" description="Helical" evidence="1">
    <location>
        <begin position="103"/>
        <end position="120"/>
    </location>
</feature>
<dbReference type="RefSeq" id="WP_092331940.1">
    <property type="nucleotide sequence ID" value="NZ_FNCP01000007.1"/>
</dbReference>
<dbReference type="Proteomes" id="UP000198656">
    <property type="component" value="Unassembled WGS sequence"/>
</dbReference>